<feature type="compositionally biased region" description="Low complexity" evidence="1">
    <location>
        <begin position="249"/>
        <end position="270"/>
    </location>
</feature>
<dbReference type="CDD" id="cd01770">
    <property type="entry name" value="UBX_UBXN2"/>
    <property type="match status" value="1"/>
</dbReference>
<protein>
    <recommendedName>
        <fullName evidence="6">SEP-domain-containing protein</fullName>
    </recommendedName>
</protein>
<evidence type="ECO:0000313" key="5">
    <source>
        <dbReference type="Proteomes" id="UP001201163"/>
    </source>
</evidence>
<feature type="region of interest" description="Disordered" evidence="1">
    <location>
        <begin position="1"/>
        <end position="153"/>
    </location>
</feature>
<dbReference type="AlphaFoldDB" id="A0AAD4LCM0"/>
<dbReference type="GO" id="GO:0007030">
    <property type="term" value="P:Golgi organization"/>
    <property type="evidence" value="ECO:0007669"/>
    <property type="project" value="TreeGrafter"/>
</dbReference>
<dbReference type="GO" id="GO:0005634">
    <property type="term" value="C:nucleus"/>
    <property type="evidence" value="ECO:0007669"/>
    <property type="project" value="TreeGrafter"/>
</dbReference>
<dbReference type="InterPro" id="IPR001012">
    <property type="entry name" value="UBX_dom"/>
</dbReference>
<evidence type="ECO:0008006" key="6">
    <source>
        <dbReference type="Google" id="ProtNLM"/>
    </source>
</evidence>
<evidence type="ECO:0000256" key="1">
    <source>
        <dbReference type="SAM" id="MobiDB-lite"/>
    </source>
</evidence>
<evidence type="ECO:0000313" key="4">
    <source>
        <dbReference type="EMBL" id="KAH8983298.1"/>
    </source>
</evidence>
<dbReference type="GO" id="GO:0005829">
    <property type="term" value="C:cytosol"/>
    <property type="evidence" value="ECO:0007669"/>
    <property type="project" value="TreeGrafter"/>
</dbReference>
<dbReference type="Gene3D" id="3.10.20.90">
    <property type="entry name" value="Phosphatidylinositol 3-kinase Catalytic Subunit, Chain A, domain 1"/>
    <property type="match status" value="1"/>
</dbReference>
<gene>
    <name evidence="4" type="ORF">EDB92DRAFT_1891347</name>
</gene>
<dbReference type="PROSITE" id="PS51399">
    <property type="entry name" value="SEP"/>
    <property type="match status" value="1"/>
</dbReference>
<dbReference type="PROSITE" id="PS50033">
    <property type="entry name" value="UBX"/>
    <property type="match status" value="1"/>
</dbReference>
<name>A0AAD4LCM0_9AGAM</name>
<comment type="caution">
    <text evidence="4">The sequence shown here is derived from an EMBL/GenBank/DDBJ whole genome shotgun (WGS) entry which is preliminary data.</text>
</comment>
<dbReference type="InterPro" id="IPR036241">
    <property type="entry name" value="NSFL1C_SEP_dom_sf"/>
</dbReference>
<proteinExistence type="predicted"/>
<feature type="compositionally biased region" description="Gly residues" evidence="1">
    <location>
        <begin position="32"/>
        <end position="48"/>
    </location>
</feature>
<dbReference type="FunFam" id="3.30.420.210:FF:000002">
    <property type="entry name" value="UBX domain-containing protein 1"/>
    <property type="match status" value="1"/>
</dbReference>
<feature type="compositionally biased region" description="Basic and acidic residues" evidence="1">
    <location>
        <begin position="96"/>
        <end position="111"/>
    </location>
</feature>
<feature type="domain" description="UBX" evidence="2">
    <location>
        <begin position="286"/>
        <end position="363"/>
    </location>
</feature>
<dbReference type="SUPFAM" id="SSF54236">
    <property type="entry name" value="Ubiquitin-like"/>
    <property type="match status" value="1"/>
</dbReference>
<dbReference type="InterPro" id="IPR012989">
    <property type="entry name" value="SEP_domain"/>
</dbReference>
<dbReference type="GO" id="GO:0043130">
    <property type="term" value="F:ubiquitin binding"/>
    <property type="evidence" value="ECO:0007669"/>
    <property type="project" value="TreeGrafter"/>
</dbReference>
<feature type="compositionally biased region" description="Acidic residues" evidence="1">
    <location>
        <begin position="58"/>
        <end position="68"/>
    </location>
</feature>
<dbReference type="SMART" id="SM00166">
    <property type="entry name" value="UBX"/>
    <property type="match status" value="1"/>
</dbReference>
<dbReference type="InterPro" id="IPR029071">
    <property type="entry name" value="Ubiquitin-like_domsf"/>
</dbReference>
<dbReference type="Proteomes" id="UP001201163">
    <property type="component" value="Unassembled WGS sequence"/>
</dbReference>
<evidence type="ECO:0000259" key="2">
    <source>
        <dbReference type="PROSITE" id="PS50033"/>
    </source>
</evidence>
<dbReference type="GO" id="GO:0061025">
    <property type="term" value="P:membrane fusion"/>
    <property type="evidence" value="ECO:0007669"/>
    <property type="project" value="TreeGrafter"/>
</dbReference>
<feature type="compositionally biased region" description="Low complexity" evidence="1">
    <location>
        <begin position="20"/>
        <end position="31"/>
    </location>
</feature>
<dbReference type="PANTHER" id="PTHR23333:SF20">
    <property type="entry name" value="NSFL1 COFACTOR P47"/>
    <property type="match status" value="1"/>
</dbReference>
<dbReference type="PANTHER" id="PTHR23333">
    <property type="entry name" value="UBX DOMAIN CONTAINING PROTEIN"/>
    <property type="match status" value="1"/>
</dbReference>
<dbReference type="GO" id="GO:0043161">
    <property type="term" value="P:proteasome-mediated ubiquitin-dependent protein catabolic process"/>
    <property type="evidence" value="ECO:0007669"/>
    <property type="project" value="TreeGrafter"/>
</dbReference>
<dbReference type="Pfam" id="PF00789">
    <property type="entry name" value="UBX"/>
    <property type="match status" value="1"/>
</dbReference>
<organism evidence="4 5">
    <name type="scientific">Lactarius akahatsu</name>
    <dbReference type="NCBI Taxonomy" id="416441"/>
    <lineage>
        <taxon>Eukaryota</taxon>
        <taxon>Fungi</taxon>
        <taxon>Dikarya</taxon>
        <taxon>Basidiomycota</taxon>
        <taxon>Agaricomycotina</taxon>
        <taxon>Agaricomycetes</taxon>
        <taxon>Russulales</taxon>
        <taxon>Russulaceae</taxon>
        <taxon>Lactarius</taxon>
    </lineage>
</organism>
<dbReference type="Pfam" id="PF08059">
    <property type="entry name" value="SEP"/>
    <property type="match status" value="1"/>
</dbReference>
<dbReference type="Gene3D" id="3.30.420.210">
    <property type="entry name" value="SEP domain"/>
    <property type="match status" value="1"/>
</dbReference>
<feature type="compositionally biased region" description="Polar residues" evidence="1">
    <location>
        <begin position="118"/>
        <end position="129"/>
    </location>
</feature>
<feature type="domain" description="SEP" evidence="3">
    <location>
        <begin position="153"/>
        <end position="218"/>
    </location>
</feature>
<evidence type="ECO:0000259" key="3">
    <source>
        <dbReference type="PROSITE" id="PS51399"/>
    </source>
</evidence>
<keyword evidence="5" id="KW-1185">Reference proteome</keyword>
<sequence length="365" mass="38564">MSDDNPNRPRTLGGGNASEPSPSSWSRPSGGPRIGRIGGGGGSVGSSAGGRRVATLNDDSDDGGDDEPQNYFAGGERSGINVQNPDRGPDTSGRGLMRDLLARALNDRPLEPELEGAQRSSAFSGSGYTLGSDEVESTYVPDPNGPPSPTEETAIRHLTFWRDGFSVEDGELRRYDDPAQAQILSEINAGRAPPSILDVLPGQPVELRVARRTEEDYVAAPRRGFAGAGSRLGGVVPEPALPAQQFGMPGSFPAPGGAPSATPAPAAATPRSRDPESVATRFSVDQSKPTTSVQVRLADGTRIVARMNLDHTVRDLRNFINASRPENNTRAYTIGTTFPNRTLDNDNVTIEGAGLLNSVIVQRWA</sequence>
<reference evidence="4" key="1">
    <citation type="submission" date="2022-01" db="EMBL/GenBank/DDBJ databases">
        <title>Comparative genomics reveals a dynamic genome evolution in the ectomycorrhizal milk-cap (Lactarius) mushrooms.</title>
        <authorList>
            <consortium name="DOE Joint Genome Institute"/>
            <person name="Lebreton A."/>
            <person name="Tang N."/>
            <person name="Kuo A."/>
            <person name="LaButti K."/>
            <person name="Drula E."/>
            <person name="Barry K."/>
            <person name="Clum A."/>
            <person name="Lipzen A."/>
            <person name="Mousain D."/>
            <person name="Ng V."/>
            <person name="Wang R."/>
            <person name="Wang X."/>
            <person name="Dai Y."/>
            <person name="Henrissat B."/>
            <person name="Grigoriev I.V."/>
            <person name="Guerin-Laguette A."/>
            <person name="Yu F."/>
            <person name="Martin F.M."/>
        </authorList>
    </citation>
    <scope>NUCLEOTIDE SEQUENCE</scope>
    <source>
        <strain evidence="4">QP</strain>
    </source>
</reference>
<dbReference type="GO" id="GO:0031468">
    <property type="term" value="P:nuclear membrane reassembly"/>
    <property type="evidence" value="ECO:0007669"/>
    <property type="project" value="TreeGrafter"/>
</dbReference>
<dbReference type="SMART" id="SM00553">
    <property type="entry name" value="SEP"/>
    <property type="match status" value="1"/>
</dbReference>
<accession>A0AAD4LCM0</accession>
<feature type="region of interest" description="Disordered" evidence="1">
    <location>
        <begin position="236"/>
        <end position="288"/>
    </location>
</feature>
<dbReference type="GO" id="GO:0000045">
    <property type="term" value="P:autophagosome assembly"/>
    <property type="evidence" value="ECO:0007669"/>
    <property type="project" value="TreeGrafter"/>
</dbReference>
<dbReference type="SUPFAM" id="SSF102848">
    <property type="entry name" value="NSFL1 (p97 ATPase) cofactor p47, SEP domain"/>
    <property type="match status" value="1"/>
</dbReference>
<dbReference type="EMBL" id="JAKELL010000090">
    <property type="protein sequence ID" value="KAH8983298.1"/>
    <property type="molecule type" value="Genomic_DNA"/>
</dbReference>